<evidence type="ECO:0000313" key="6">
    <source>
        <dbReference type="EMBL" id="UQZ82425.1"/>
    </source>
</evidence>
<dbReference type="PROSITE" id="PS00041">
    <property type="entry name" value="HTH_ARAC_FAMILY_1"/>
    <property type="match status" value="1"/>
</dbReference>
<reference evidence="6" key="2">
    <citation type="journal article" date="2021" name="J Anim Sci Technol">
        <title>Complete genome sequence of Paenibacillus konkukensis sp. nov. SK3146 as a potential probiotic strain.</title>
        <authorList>
            <person name="Jung H.I."/>
            <person name="Park S."/>
            <person name="Niu K.M."/>
            <person name="Lee S.W."/>
            <person name="Kothari D."/>
            <person name="Yi K.J."/>
            <person name="Kim S.K."/>
        </authorList>
    </citation>
    <scope>NUCLEOTIDE SEQUENCE</scope>
    <source>
        <strain evidence="6">SK3146</strain>
    </source>
</reference>
<organism evidence="6 7">
    <name type="scientific">Paenibacillus konkukensis</name>
    <dbReference type="NCBI Taxonomy" id="2020716"/>
    <lineage>
        <taxon>Bacteria</taxon>
        <taxon>Bacillati</taxon>
        <taxon>Bacillota</taxon>
        <taxon>Bacilli</taxon>
        <taxon>Bacillales</taxon>
        <taxon>Paenibacillaceae</taxon>
        <taxon>Paenibacillus</taxon>
    </lineage>
</organism>
<keyword evidence="4" id="KW-0812">Transmembrane</keyword>
<evidence type="ECO:0000259" key="5">
    <source>
        <dbReference type="PROSITE" id="PS01124"/>
    </source>
</evidence>
<keyword evidence="1" id="KW-0805">Transcription regulation</keyword>
<feature type="transmembrane region" description="Helical" evidence="4">
    <location>
        <begin position="12"/>
        <end position="34"/>
    </location>
</feature>
<sequence length="726" mass="83674">MLINNRWFLKMLFSYLPIFYIVIAVIFLISIFMINESSQKQTLKTNVAFANHVVSILEQSLKTIDGTMIKEIDQNDNLKEYLYTTDKVKKYYYANKVSDAFNNIVINNKWIHSVYLYNIEDQTVLSSDISTKADSYGDEAFIRELQQGGFPKGWTNKREYRELEYDKPVEVFSLVKPFPLFTAEKGFIVINVNVQSVKSMLDEMTHADISHINLYDSQGQRVFGSGGQDMSLIGSGYLGWTVGTSIKETGLLEWTSAFSMWWLVFGLCAIILGTLAIVFISLKHSKPIEDITHQIHDYVHKTFGKKGRSHDFHFIQSALDKLIKESNKSQEHYKQNLAFRRRMLFQELLKTDPAHDKTRWGAALQELGRIEDAAMLSAFVVEIDDYSEFCAMYNERDQGLLGFALGSAVKEIMQDAGADCWMEWIAPQRLGLICFLPDDRESALPGCWDHIRTWIGQNLKFTVTLGVTDAIKDAEQLHVSFKKALEALDYKPVFGSNTVIRFEDIDMKEQREVFDHLLVIRSIGLAFREGDRKWETIFDELVETLRANRYSRTEIANLLHYLIYQIYKDISGLPREGEDPILELNQAADTFETIDDIHEIFKAILVKAAGQLHVFRSSQNQRSVVHDVRAYIEANYGNPDLSLSLLGDTFHMNPSYLSRLFKEEFDQNFVDFLARIRVEQAKMLLRSTNDSLQDIAAKVGYTHYYSFSRVFKKLEKVSAGDYRKMM</sequence>
<dbReference type="Gene3D" id="1.10.10.60">
    <property type="entry name" value="Homeodomain-like"/>
    <property type="match status" value="2"/>
</dbReference>
<name>A0ABY4RJX6_9BACL</name>
<dbReference type="Pfam" id="PF12833">
    <property type="entry name" value="HTH_18"/>
    <property type="match status" value="1"/>
</dbReference>
<dbReference type="PANTHER" id="PTHR43280">
    <property type="entry name" value="ARAC-FAMILY TRANSCRIPTIONAL REGULATOR"/>
    <property type="match status" value="1"/>
</dbReference>
<dbReference type="InterPro" id="IPR009057">
    <property type="entry name" value="Homeodomain-like_sf"/>
</dbReference>
<proteinExistence type="predicted"/>
<dbReference type="InterPro" id="IPR018060">
    <property type="entry name" value="HTH_AraC"/>
</dbReference>
<evidence type="ECO:0000256" key="4">
    <source>
        <dbReference type="SAM" id="Phobius"/>
    </source>
</evidence>
<evidence type="ECO:0000256" key="1">
    <source>
        <dbReference type="ARBA" id="ARBA00023015"/>
    </source>
</evidence>
<keyword evidence="4" id="KW-0472">Membrane</keyword>
<evidence type="ECO:0000256" key="3">
    <source>
        <dbReference type="ARBA" id="ARBA00023163"/>
    </source>
</evidence>
<protein>
    <submittedName>
        <fullName evidence="6">HTH-type transcriptional regulator YesS</fullName>
    </submittedName>
</protein>
<keyword evidence="2" id="KW-0238">DNA-binding</keyword>
<dbReference type="Proteomes" id="UP001057134">
    <property type="component" value="Chromosome"/>
</dbReference>
<evidence type="ECO:0000313" key="7">
    <source>
        <dbReference type="Proteomes" id="UP001057134"/>
    </source>
</evidence>
<feature type="domain" description="HTH araC/xylS-type" evidence="5">
    <location>
        <begin position="626"/>
        <end position="725"/>
    </location>
</feature>
<dbReference type="InterPro" id="IPR018062">
    <property type="entry name" value="HTH_AraC-typ_CS"/>
</dbReference>
<keyword evidence="3" id="KW-0804">Transcription</keyword>
<reference evidence="6" key="1">
    <citation type="submission" date="2018-02" db="EMBL/GenBank/DDBJ databases">
        <authorList>
            <person name="Kim S.-K."/>
            <person name="Jung H.-I."/>
            <person name="Lee S.-W."/>
        </authorList>
    </citation>
    <scope>NUCLEOTIDE SEQUENCE</scope>
    <source>
        <strain evidence="6">SK3146</strain>
    </source>
</reference>
<feature type="transmembrane region" description="Helical" evidence="4">
    <location>
        <begin position="261"/>
        <end position="282"/>
    </location>
</feature>
<dbReference type="EMBL" id="CP027059">
    <property type="protein sequence ID" value="UQZ82425.1"/>
    <property type="molecule type" value="Genomic_DNA"/>
</dbReference>
<dbReference type="SMART" id="SM00342">
    <property type="entry name" value="HTH_ARAC"/>
    <property type="match status" value="1"/>
</dbReference>
<dbReference type="SUPFAM" id="SSF46689">
    <property type="entry name" value="Homeodomain-like"/>
    <property type="match status" value="1"/>
</dbReference>
<dbReference type="PANTHER" id="PTHR43280:SF28">
    <property type="entry name" value="HTH-TYPE TRANSCRIPTIONAL ACTIVATOR RHAS"/>
    <property type="match status" value="1"/>
</dbReference>
<keyword evidence="4" id="KW-1133">Transmembrane helix</keyword>
<evidence type="ECO:0000256" key="2">
    <source>
        <dbReference type="ARBA" id="ARBA00023125"/>
    </source>
</evidence>
<dbReference type="PROSITE" id="PS01124">
    <property type="entry name" value="HTH_ARAC_FAMILY_2"/>
    <property type="match status" value="1"/>
</dbReference>
<accession>A0ABY4RJX6</accession>
<gene>
    <name evidence="6" type="primary">yesS_17</name>
    <name evidence="6" type="ORF">SK3146_01582</name>
</gene>
<keyword evidence="7" id="KW-1185">Reference proteome</keyword>